<dbReference type="GeneID" id="79928622"/>
<accession>A0A927QDP7</accession>
<keyword evidence="1" id="KW-0813">Transport</keyword>
<dbReference type="SUPFAM" id="SSF52540">
    <property type="entry name" value="P-loop containing nucleoside triphosphate hydrolases"/>
    <property type="match status" value="1"/>
</dbReference>
<dbReference type="GO" id="GO:0016887">
    <property type="term" value="F:ATP hydrolysis activity"/>
    <property type="evidence" value="ECO:0007669"/>
    <property type="project" value="InterPro"/>
</dbReference>
<dbReference type="CDD" id="cd03214">
    <property type="entry name" value="ABC_Iron-Siderophores_B12_Hemin"/>
    <property type="match status" value="1"/>
</dbReference>
<comment type="caution">
    <text evidence="5">The sequence shown here is derived from an EMBL/GenBank/DDBJ whole genome shotgun (WGS) entry which is preliminary data.</text>
</comment>
<dbReference type="InterPro" id="IPR027417">
    <property type="entry name" value="P-loop_NTPase"/>
</dbReference>
<name>A0A927QDP7_9ACTN</name>
<dbReference type="InterPro" id="IPR003439">
    <property type="entry name" value="ABC_transporter-like_ATP-bd"/>
</dbReference>
<evidence type="ECO:0000313" key="6">
    <source>
        <dbReference type="Proteomes" id="UP000661025"/>
    </source>
</evidence>
<keyword evidence="2" id="KW-0547">Nucleotide-binding</keyword>
<organism evidence="5 6">
    <name type="scientific">Streptomyces caniscabiei</name>
    <dbReference type="NCBI Taxonomy" id="2746961"/>
    <lineage>
        <taxon>Bacteria</taxon>
        <taxon>Bacillati</taxon>
        <taxon>Actinomycetota</taxon>
        <taxon>Actinomycetes</taxon>
        <taxon>Kitasatosporales</taxon>
        <taxon>Streptomycetaceae</taxon>
        <taxon>Streptomyces</taxon>
    </lineage>
</organism>
<dbReference type="Proteomes" id="UP000661025">
    <property type="component" value="Unassembled WGS sequence"/>
</dbReference>
<dbReference type="GO" id="GO:0005524">
    <property type="term" value="F:ATP binding"/>
    <property type="evidence" value="ECO:0007669"/>
    <property type="project" value="UniProtKB-KW"/>
</dbReference>
<proteinExistence type="predicted"/>
<keyword evidence="3 5" id="KW-0067">ATP-binding</keyword>
<dbReference type="AlphaFoldDB" id="A0A927QDP7"/>
<dbReference type="FunFam" id="3.40.50.300:FF:000134">
    <property type="entry name" value="Iron-enterobactin ABC transporter ATP-binding protein"/>
    <property type="match status" value="1"/>
</dbReference>
<evidence type="ECO:0000256" key="1">
    <source>
        <dbReference type="ARBA" id="ARBA00022448"/>
    </source>
</evidence>
<dbReference type="SMART" id="SM00382">
    <property type="entry name" value="AAA"/>
    <property type="match status" value="1"/>
</dbReference>
<dbReference type="PANTHER" id="PTHR42794:SF2">
    <property type="entry name" value="ABC TRANSPORTER ATP-BINDING PROTEIN"/>
    <property type="match status" value="1"/>
</dbReference>
<dbReference type="PROSITE" id="PS00211">
    <property type="entry name" value="ABC_TRANSPORTER_1"/>
    <property type="match status" value="1"/>
</dbReference>
<evidence type="ECO:0000256" key="2">
    <source>
        <dbReference type="ARBA" id="ARBA00022741"/>
    </source>
</evidence>
<dbReference type="EMBL" id="JACYXT010000001">
    <property type="protein sequence ID" value="MBD9722531.1"/>
    <property type="molecule type" value="Genomic_DNA"/>
</dbReference>
<dbReference type="Pfam" id="PF00005">
    <property type="entry name" value="ABC_tran"/>
    <property type="match status" value="1"/>
</dbReference>
<evidence type="ECO:0000313" key="5">
    <source>
        <dbReference type="EMBL" id="MBD9722531.1"/>
    </source>
</evidence>
<dbReference type="RefSeq" id="WP_192359705.1">
    <property type="nucleotide sequence ID" value="NZ_CP119182.1"/>
</dbReference>
<dbReference type="PROSITE" id="PS50893">
    <property type="entry name" value="ABC_TRANSPORTER_2"/>
    <property type="match status" value="1"/>
</dbReference>
<sequence length="280" mass="30387">MKLTVDQLHVTLDRKPILRDVCLEAAKGDIVGLVGPNGSGKSTLLRTVYRSLRPAQGVVRVGGDDVWELPTRTAARRTAAVLQDSGTTSGLTVTEIVALGRTPHHGLMGRDGAEDHEAVAEAVARCGVTPFADRDYATLSGGERQRVLLARALAQRPELLVLDELTNHLDIRGRFELLDLIRSTGITTLAVLHDLDLAARLCDHVVVLYEGEVVAAGPVLEVLTPDLLREVFGVRGHTERHADGVVRITYAASPLATDRDTECTDREAEFMDRKAEPADR</sequence>
<dbReference type="InterPro" id="IPR017871">
    <property type="entry name" value="ABC_transporter-like_CS"/>
</dbReference>
<dbReference type="InterPro" id="IPR003593">
    <property type="entry name" value="AAA+_ATPase"/>
</dbReference>
<dbReference type="PANTHER" id="PTHR42794">
    <property type="entry name" value="HEMIN IMPORT ATP-BINDING PROTEIN HMUV"/>
    <property type="match status" value="1"/>
</dbReference>
<dbReference type="Gene3D" id="3.40.50.300">
    <property type="entry name" value="P-loop containing nucleotide triphosphate hydrolases"/>
    <property type="match status" value="1"/>
</dbReference>
<protein>
    <submittedName>
        <fullName evidence="5">ABC transporter ATP-binding protein</fullName>
    </submittedName>
</protein>
<gene>
    <name evidence="5" type="ORF">IHE70_04605</name>
</gene>
<feature type="domain" description="ABC transporter" evidence="4">
    <location>
        <begin position="3"/>
        <end position="235"/>
    </location>
</feature>
<evidence type="ECO:0000259" key="4">
    <source>
        <dbReference type="PROSITE" id="PS50893"/>
    </source>
</evidence>
<reference evidence="5" key="1">
    <citation type="submission" date="2020-09" db="EMBL/GenBank/DDBJ databases">
        <title>Streptomyces canutascabiei sp. nov., which causes potato common scab and is distributed across the world.</title>
        <authorList>
            <person name="Nguyen H.P."/>
            <person name="Weisberg A.J."/>
            <person name="Chang J.H."/>
            <person name="Clarke C.R."/>
        </authorList>
    </citation>
    <scope>NUCLEOTIDE SEQUENCE</scope>
    <source>
        <strain evidence="5">ID-01-6.2a</strain>
    </source>
</reference>
<evidence type="ECO:0000256" key="3">
    <source>
        <dbReference type="ARBA" id="ARBA00022840"/>
    </source>
</evidence>